<dbReference type="AlphaFoldDB" id="A0A4P2VKR6"/>
<dbReference type="Gene3D" id="3.40.50.150">
    <property type="entry name" value="Vaccinia Virus protein VP39"/>
    <property type="match status" value="1"/>
</dbReference>
<organism evidence="5 6">
    <name type="scientific">Fluviispira sanaruensis</name>
    <dbReference type="NCBI Taxonomy" id="2493639"/>
    <lineage>
        <taxon>Bacteria</taxon>
        <taxon>Pseudomonadati</taxon>
        <taxon>Bdellovibrionota</taxon>
        <taxon>Oligoflexia</taxon>
        <taxon>Silvanigrellales</taxon>
        <taxon>Silvanigrellaceae</taxon>
        <taxon>Fluviispira</taxon>
    </lineage>
</organism>
<keyword evidence="6" id="KW-1185">Reference proteome</keyword>
<keyword evidence="2 5" id="KW-0489">Methyltransferase</keyword>
<proteinExistence type="inferred from homology"/>
<dbReference type="Proteomes" id="UP000291236">
    <property type="component" value="Chromosome"/>
</dbReference>
<dbReference type="CDD" id="cd02440">
    <property type="entry name" value="AdoMet_MTases"/>
    <property type="match status" value="1"/>
</dbReference>
<evidence type="ECO:0000313" key="6">
    <source>
        <dbReference type="Proteomes" id="UP000291236"/>
    </source>
</evidence>
<gene>
    <name evidence="5" type="ORF">JCM31447_18240</name>
</gene>
<evidence type="ECO:0000259" key="4">
    <source>
        <dbReference type="Pfam" id="PF08241"/>
    </source>
</evidence>
<dbReference type="Pfam" id="PF08241">
    <property type="entry name" value="Methyltransf_11"/>
    <property type="match status" value="1"/>
</dbReference>
<evidence type="ECO:0000256" key="1">
    <source>
        <dbReference type="ARBA" id="ARBA00008361"/>
    </source>
</evidence>
<dbReference type="PANTHER" id="PTHR44942:SF4">
    <property type="entry name" value="METHYLTRANSFERASE TYPE 11 DOMAIN-CONTAINING PROTEIN"/>
    <property type="match status" value="1"/>
</dbReference>
<dbReference type="PANTHER" id="PTHR44942">
    <property type="entry name" value="METHYLTRANSF_11 DOMAIN-CONTAINING PROTEIN"/>
    <property type="match status" value="1"/>
</dbReference>
<dbReference type="RefSeq" id="WP_130609099.1">
    <property type="nucleotide sequence ID" value="NZ_AP019368.1"/>
</dbReference>
<dbReference type="InterPro" id="IPR013216">
    <property type="entry name" value="Methyltransf_11"/>
</dbReference>
<evidence type="ECO:0000256" key="2">
    <source>
        <dbReference type="ARBA" id="ARBA00022603"/>
    </source>
</evidence>
<protein>
    <submittedName>
        <fullName evidence="5">Class I SAM-dependent methyltransferase</fullName>
    </submittedName>
</protein>
<dbReference type="GO" id="GO:0008757">
    <property type="term" value="F:S-adenosylmethionine-dependent methyltransferase activity"/>
    <property type="evidence" value="ECO:0007669"/>
    <property type="project" value="InterPro"/>
</dbReference>
<evidence type="ECO:0000256" key="3">
    <source>
        <dbReference type="ARBA" id="ARBA00022679"/>
    </source>
</evidence>
<sequence length="254" mass="29404">MAFLDTSDRFSGKAKDFAKYRPTYPDEIIKFLRDRYGFSSKSICAEIGAGTGKFTKLLLKNKCRVFAVEPNAEMRAIAENSYKKLKSYTSVDATSVNTTLKEKSVDFVFCAQSLHWFSNAETAAEMRRILKPRGKVVIVWNKKDYKKSAFMTGIHKVFIEDSIDFLSVKIENIEDEKILADLFPQKFEKFSIPTKQILNREELLGRMLSTSYAPPKDHPKYDRFMAETNRLFMMHEKDGKVEFLYETVAYVLRV</sequence>
<comment type="similarity">
    <text evidence="1">Belongs to the methyltransferase superfamily.</text>
</comment>
<dbReference type="SUPFAM" id="SSF53335">
    <property type="entry name" value="S-adenosyl-L-methionine-dependent methyltransferases"/>
    <property type="match status" value="1"/>
</dbReference>
<dbReference type="EMBL" id="AP019368">
    <property type="protein sequence ID" value="BBH53381.1"/>
    <property type="molecule type" value="Genomic_DNA"/>
</dbReference>
<feature type="domain" description="Methyltransferase type 11" evidence="4">
    <location>
        <begin position="46"/>
        <end position="138"/>
    </location>
</feature>
<dbReference type="KEGG" id="sbf:JCM31447_18240"/>
<accession>A0A4P2VKR6</accession>
<dbReference type="InterPro" id="IPR029063">
    <property type="entry name" value="SAM-dependent_MTases_sf"/>
</dbReference>
<dbReference type="OrthoDB" id="5295070at2"/>
<dbReference type="InterPro" id="IPR051052">
    <property type="entry name" value="Diverse_substrate_MTase"/>
</dbReference>
<keyword evidence="3 5" id="KW-0808">Transferase</keyword>
<reference evidence="5 6" key="1">
    <citation type="submission" date="2018-12" db="EMBL/GenBank/DDBJ databases">
        <title>Rubrispira sanarue gen. nov., sp., nov., a member of the order Silvanigrellales, isolated from a brackish lake in Hamamatsu Japan.</title>
        <authorList>
            <person name="Maejima Y."/>
            <person name="Iino T."/>
            <person name="Muraguchi Y."/>
            <person name="Fukuda K."/>
            <person name="Nojiri H."/>
            <person name="Ohkuma M."/>
            <person name="Moriuchi R."/>
            <person name="Dohra H."/>
            <person name="Kimbara K."/>
            <person name="Shintani M."/>
        </authorList>
    </citation>
    <scope>NUCLEOTIDE SEQUENCE [LARGE SCALE GENOMIC DNA]</scope>
    <source>
        <strain evidence="5 6">RF1110005</strain>
    </source>
</reference>
<name>A0A4P2VKR6_FLUSA</name>
<evidence type="ECO:0000313" key="5">
    <source>
        <dbReference type="EMBL" id="BBH53381.1"/>
    </source>
</evidence>
<dbReference type="GO" id="GO:0032259">
    <property type="term" value="P:methylation"/>
    <property type="evidence" value="ECO:0007669"/>
    <property type="project" value="UniProtKB-KW"/>
</dbReference>